<comment type="caution">
    <text evidence="3">The sequence shown here is derived from an EMBL/GenBank/DDBJ whole genome shotgun (WGS) entry which is preliminary data.</text>
</comment>
<dbReference type="Pfam" id="PF01479">
    <property type="entry name" value="S4"/>
    <property type="match status" value="1"/>
</dbReference>
<accession>A0A533I6M0</accession>
<protein>
    <submittedName>
        <fullName evidence="3">RNA-binding S4 domain-containing protein</fullName>
    </submittedName>
</protein>
<dbReference type="AlphaFoldDB" id="A0A533I6M0"/>
<sequence>MDQIRLDKFLWAARFFKTRGLSQQMIEAGKVRIGGERVKPARPVRTGDVIDLRQGRTRRSIEVLALSDKRGSAPEAQLLYRDIAAPEKLGLFDDED</sequence>
<name>A0A533I6M0_PARDE</name>
<dbReference type="Gene3D" id="3.10.290.10">
    <property type="entry name" value="RNA-binding S4 domain"/>
    <property type="match status" value="1"/>
</dbReference>
<evidence type="ECO:0000259" key="2">
    <source>
        <dbReference type="SMART" id="SM00363"/>
    </source>
</evidence>
<dbReference type="SMART" id="SM00363">
    <property type="entry name" value="S4"/>
    <property type="match status" value="1"/>
</dbReference>
<dbReference type="SUPFAM" id="SSF55174">
    <property type="entry name" value="Alpha-L RNA-binding motif"/>
    <property type="match status" value="1"/>
</dbReference>
<evidence type="ECO:0000256" key="1">
    <source>
        <dbReference type="PROSITE-ProRule" id="PRU00182"/>
    </source>
</evidence>
<evidence type="ECO:0000313" key="3">
    <source>
        <dbReference type="EMBL" id="TKW66167.1"/>
    </source>
</evidence>
<dbReference type="Proteomes" id="UP000315344">
    <property type="component" value="Unassembled WGS sequence"/>
</dbReference>
<reference evidence="3 4" key="1">
    <citation type="journal article" date="2017" name="Nat. Commun.">
        <title>In situ click chemistry generation of cyclooxygenase-2 inhibitors.</title>
        <authorList>
            <person name="Bhardwaj A."/>
            <person name="Kaur J."/>
            <person name="Wuest M."/>
            <person name="Wuest F."/>
        </authorList>
    </citation>
    <scope>NUCLEOTIDE SEQUENCE [LARGE SCALE GENOMIC DNA]</scope>
    <source>
        <strain evidence="3">S2_012_000_R3_94</strain>
    </source>
</reference>
<evidence type="ECO:0000313" key="4">
    <source>
        <dbReference type="Proteomes" id="UP000315344"/>
    </source>
</evidence>
<organism evidence="3 4">
    <name type="scientific">Paracoccus denitrificans</name>
    <dbReference type="NCBI Taxonomy" id="266"/>
    <lineage>
        <taxon>Bacteria</taxon>
        <taxon>Pseudomonadati</taxon>
        <taxon>Pseudomonadota</taxon>
        <taxon>Alphaproteobacteria</taxon>
        <taxon>Rhodobacterales</taxon>
        <taxon>Paracoccaceae</taxon>
        <taxon>Paracoccus</taxon>
    </lineage>
</organism>
<dbReference type="InterPro" id="IPR036986">
    <property type="entry name" value="S4_RNA-bd_sf"/>
</dbReference>
<keyword evidence="1" id="KW-0694">RNA-binding</keyword>
<gene>
    <name evidence="3" type="ORF">DI616_11825</name>
</gene>
<dbReference type="GO" id="GO:0003723">
    <property type="term" value="F:RNA binding"/>
    <property type="evidence" value="ECO:0007669"/>
    <property type="project" value="UniProtKB-KW"/>
</dbReference>
<dbReference type="CDD" id="cd00165">
    <property type="entry name" value="S4"/>
    <property type="match status" value="1"/>
</dbReference>
<dbReference type="EMBL" id="VAFL01000008">
    <property type="protein sequence ID" value="TKW66167.1"/>
    <property type="molecule type" value="Genomic_DNA"/>
</dbReference>
<dbReference type="InterPro" id="IPR002942">
    <property type="entry name" value="S4_RNA-bd"/>
</dbReference>
<proteinExistence type="predicted"/>
<feature type="domain" description="RNA-binding S4" evidence="2">
    <location>
        <begin position="4"/>
        <end position="65"/>
    </location>
</feature>
<dbReference type="PROSITE" id="PS50889">
    <property type="entry name" value="S4"/>
    <property type="match status" value="1"/>
</dbReference>